<protein>
    <submittedName>
        <fullName evidence="1">Uncharacterized protein</fullName>
    </submittedName>
</protein>
<sequence length="209" mass="23967">MRERIHPDAVANAFLSSLSSRRMDLRSALGSYSAILRLEPHPYTQARGRIDCAICGDYLESRQTDINILNFERLKWGGVRHTQPLYAGLDLEWFSSLQVPEATQEDRSHLRQLLDRVSTLSPHGRPNDLEKAIKGIFASNQSERRTVIDILGLSGVLVPMGLPNFFSTYPKSAERKQPDKKNDWNYPVLWWRGSDGINEEALRFWFPNL</sequence>
<dbReference type="AlphaFoldDB" id="A0A1I6MYT7"/>
<keyword evidence="2" id="KW-1185">Reference proteome</keyword>
<dbReference type="Proteomes" id="UP000199024">
    <property type="component" value="Unassembled WGS sequence"/>
</dbReference>
<proteinExistence type="predicted"/>
<gene>
    <name evidence="1" type="ORF">SAMN05421771_3808</name>
</gene>
<reference evidence="1 2" key="1">
    <citation type="submission" date="2016-10" db="EMBL/GenBank/DDBJ databases">
        <authorList>
            <person name="de Groot N.N."/>
        </authorList>
    </citation>
    <scope>NUCLEOTIDE SEQUENCE [LARGE SCALE GENOMIC DNA]</scope>
    <source>
        <strain evidence="1 2">DSM 21001</strain>
    </source>
</reference>
<organism evidence="1 2">
    <name type="scientific">Granulicella pectinivorans</name>
    <dbReference type="NCBI Taxonomy" id="474950"/>
    <lineage>
        <taxon>Bacteria</taxon>
        <taxon>Pseudomonadati</taxon>
        <taxon>Acidobacteriota</taxon>
        <taxon>Terriglobia</taxon>
        <taxon>Terriglobales</taxon>
        <taxon>Acidobacteriaceae</taxon>
        <taxon>Granulicella</taxon>
    </lineage>
</organism>
<accession>A0A1I6MYT7</accession>
<name>A0A1I6MYT7_9BACT</name>
<dbReference type="EMBL" id="FOZL01000002">
    <property type="protein sequence ID" value="SFS20761.1"/>
    <property type="molecule type" value="Genomic_DNA"/>
</dbReference>
<evidence type="ECO:0000313" key="1">
    <source>
        <dbReference type="EMBL" id="SFS20761.1"/>
    </source>
</evidence>
<evidence type="ECO:0000313" key="2">
    <source>
        <dbReference type="Proteomes" id="UP000199024"/>
    </source>
</evidence>
<dbReference type="STRING" id="474950.SAMN05421771_3808"/>